<dbReference type="Proteomes" id="UP000221080">
    <property type="component" value="Chromosome 13"/>
</dbReference>
<comment type="function">
    <text evidence="12">Specifically hydrolyzes 7-methylguanosine monophosphate (m(7)GMP) to 7-methylguanosine and inorganic phosphate. The specific activity for m(7)GMP may protect cells against undesired salvage of m(7)GMP and its incorporation into nucleic acids. Also has weak activity for CMP. UMP and purine nucleotides are poor substrates.</text>
</comment>
<organism evidence="14 15">
    <name type="scientific">Ictalurus punctatus</name>
    <name type="common">Channel catfish</name>
    <name type="synonym">Silurus punctatus</name>
    <dbReference type="NCBI Taxonomy" id="7998"/>
    <lineage>
        <taxon>Eukaryota</taxon>
        <taxon>Metazoa</taxon>
        <taxon>Chordata</taxon>
        <taxon>Craniata</taxon>
        <taxon>Vertebrata</taxon>
        <taxon>Euteleostomi</taxon>
        <taxon>Actinopterygii</taxon>
        <taxon>Neopterygii</taxon>
        <taxon>Teleostei</taxon>
        <taxon>Ostariophysi</taxon>
        <taxon>Siluriformes</taxon>
        <taxon>Ictaluridae</taxon>
        <taxon>Ictalurus</taxon>
    </lineage>
</organism>
<dbReference type="InterPro" id="IPR006434">
    <property type="entry name" value="Pyrimidine_nucleotidase_eu"/>
</dbReference>
<dbReference type="GO" id="GO:0005737">
    <property type="term" value="C:cytoplasm"/>
    <property type="evidence" value="ECO:0007669"/>
    <property type="project" value="UniProtKB-SubCell"/>
</dbReference>
<evidence type="ECO:0000256" key="11">
    <source>
        <dbReference type="ARBA" id="ARBA00036362"/>
    </source>
</evidence>
<comment type="similarity">
    <text evidence="3">Belongs to the pyrimidine 5'-nucleotidase family.</text>
</comment>
<comment type="catalytic activity">
    <reaction evidence="11">
        <text>CMP + H2O = cytidine + phosphate</text>
        <dbReference type="Rhea" id="RHEA:29367"/>
        <dbReference type="ChEBI" id="CHEBI:15377"/>
        <dbReference type="ChEBI" id="CHEBI:17562"/>
        <dbReference type="ChEBI" id="CHEBI:43474"/>
        <dbReference type="ChEBI" id="CHEBI:60377"/>
        <dbReference type="EC" id="3.1.3.91"/>
    </reaction>
</comment>
<keyword evidence="5" id="KW-0963">Cytoplasm</keyword>
<dbReference type="RefSeq" id="XP_053541014.1">
    <property type="nucleotide sequence ID" value="XM_053685039.1"/>
</dbReference>
<accession>A0A2D0QIF0</accession>
<dbReference type="GO" id="GO:0000166">
    <property type="term" value="F:nucleotide binding"/>
    <property type="evidence" value="ECO:0007669"/>
    <property type="project" value="UniProtKB-KW"/>
</dbReference>
<evidence type="ECO:0000256" key="4">
    <source>
        <dbReference type="ARBA" id="ARBA00011245"/>
    </source>
</evidence>
<evidence type="ECO:0000256" key="10">
    <source>
        <dbReference type="ARBA" id="ARBA00023080"/>
    </source>
</evidence>
<dbReference type="GO" id="GO:0008253">
    <property type="term" value="F:5'-nucleotidase activity"/>
    <property type="evidence" value="ECO:0007669"/>
    <property type="project" value="UniProtKB-EC"/>
</dbReference>
<dbReference type="KEGG" id="ipu:108261693"/>
<name>A0A2D0QIF0_ICTPU</name>
<comment type="catalytic activity">
    <reaction evidence="13">
        <text>N(7)-methyl-GMP + H2O = N(7)-methylguanosine + phosphate</text>
        <dbReference type="Rhea" id="RHEA:37107"/>
        <dbReference type="ChEBI" id="CHEBI:15377"/>
        <dbReference type="ChEBI" id="CHEBI:20794"/>
        <dbReference type="ChEBI" id="CHEBI:43474"/>
        <dbReference type="ChEBI" id="CHEBI:58285"/>
        <dbReference type="EC" id="3.1.3.91"/>
    </reaction>
</comment>
<dbReference type="PANTHER" id="PTHR13045">
    <property type="entry name" value="5'-NUCLEOTIDASE"/>
    <property type="match status" value="1"/>
</dbReference>
<evidence type="ECO:0000256" key="13">
    <source>
        <dbReference type="ARBA" id="ARBA00048583"/>
    </source>
</evidence>
<dbReference type="Gene3D" id="3.40.50.1000">
    <property type="entry name" value="HAD superfamily/HAD-like"/>
    <property type="match status" value="1"/>
</dbReference>
<dbReference type="InterPro" id="IPR036412">
    <property type="entry name" value="HAD-like_sf"/>
</dbReference>
<comment type="catalytic activity">
    <reaction evidence="1">
        <text>a ribonucleoside 5'-phosphate + H2O = a ribonucleoside + phosphate</text>
        <dbReference type="Rhea" id="RHEA:12484"/>
        <dbReference type="ChEBI" id="CHEBI:15377"/>
        <dbReference type="ChEBI" id="CHEBI:18254"/>
        <dbReference type="ChEBI" id="CHEBI:43474"/>
        <dbReference type="ChEBI" id="CHEBI:58043"/>
        <dbReference type="EC" id="3.1.3.5"/>
    </reaction>
</comment>
<evidence type="ECO:0000256" key="7">
    <source>
        <dbReference type="ARBA" id="ARBA00022741"/>
    </source>
</evidence>
<evidence type="ECO:0000256" key="2">
    <source>
        <dbReference type="ARBA" id="ARBA00004496"/>
    </source>
</evidence>
<dbReference type="InterPro" id="IPR023214">
    <property type="entry name" value="HAD_sf"/>
</dbReference>
<evidence type="ECO:0000256" key="12">
    <source>
        <dbReference type="ARBA" id="ARBA00046090"/>
    </source>
</evidence>
<dbReference type="OrthoDB" id="10014216at2759"/>
<comment type="subunit">
    <text evidence="4">Monomer.</text>
</comment>
<dbReference type="Pfam" id="PF05822">
    <property type="entry name" value="UMPH-1"/>
    <property type="match status" value="1"/>
</dbReference>
<sequence length="108" mass="12229">MGVVCAFKGDVIHTFNKRQGALQNTQQFVHDRSNVLLLGDSLGDLDMADGVQGLRNILRIGYLNDKVEERREAYVRSYDIVLEKDETLDVPNAIINYHTAEKRDHATV</sequence>
<reference evidence="14" key="1">
    <citation type="journal article" date="2016" name="Nat. Commun.">
        <title>The channel catfish genome sequence provides insights into the evolution of scale formation in teleosts.</title>
        <authorList>
            <person name="Liu Z."/>
            <person name="Liu S."/>
            <person name="Yao J."/>
            <person name="Bao L."/>
            <person name="Zhang J."/>
            <person name="Li Y."/>
            <person name="Jiang C."/>
            <person name="Sun L."/>
            <person name="Wang R."/>
            <person name="Zhang Y."/>
            <person name="Zhou T."/>
            <person name="Zeng Q."/>
            <person name="Fu Q."/>
            <person name="Gao S."/>
            <person name="Li N."/>
            <person name="Koren S."/>
            <person name="Jiang Y."/>
            <person name="Zimin A."/>
            <person name="Xu P."/>
            <person name="Phillippy A.M."/>
            <person name="Geng X."/>
            <person name="Song L."/>
            <person name="Sun F."/>
            <person name="Li C."/>
            <person name="Wang X."/>
            <person name="Chen A."/>
            <person name="Jin Y."/>
            <person name="Yuan Z."/>
            <person name="Yang Y."/>
            <person name="Tan S."/>
            <person name="Peatman E."/>
            <person name="Lu J."/>
            <person name="Qin Z."/>
            <person name="Dunham R."/>
            <person name="Li Z."/>
            <person name="Sonstegard T."/>
            <person name="Feng J."/>
            <person name="Danzmann R.G."/>
            <person name="Schroeder S."/>
            <person name="Scheffler B."/>
            <person name="Duke M.V."/>
            <person name="Ballard L."/>
            <person name="Kucuktas H."/>
            <person name="Kaltenboeck L."/>
            <person name="Liu H."/>
            <person name="Armbruster J."/>
            <person name="Xie Y."/>
            <person name="Kirby M.L."/>
            <person name="Tian Y."/>
            <person name="Flanagan M.E."/>
            <person name="Mu W."/>
            <person name="Waldbieser G.C."/>
        </authorList>
    </citation>
    <scope>NUCLEOTIDE SEQUENCE [LARGE SCALE GENOMIC DNA]</scope>
    <source>
        <strain evidence="14">SDA103</strain>
    </source>
</reference>
<dbReference type="SUPFAM" id="SSF56784">
    <property type="entry name" value="HAD-like"/>
    <property type="match status" value="1"/>
</dbReference>
<keyword evidence="8" id="KW-0378">Hydrolase</keyword>
<dbReference type="AlphaFoldDB" id="A0A2D0QIF0"/>
<keyword evidence="14" id="KW-1185">Reference proteome</keyword>
<evidence type="ECO:0000313" key="15">
    <source>
        <dbReference type="RefSeq" id="XP_017317994.1"/>
    </source>
</evidence>
<comment type="subcellular location">
    <subcellularLocation>
        <location evidence="2">Cytoplasm</location>
    </subcellularLocation>
</comment>
<evidence type="ECO:0000313" key="16">
    <source>
        <dbReference type="RefSeq" id="XP_053541014.1"/>
    </source>
</evidence>
<protein>
    <submittedName>
        <fullName evidence="15 16">Cytosolic 5'-nucleotidase 3-like</fullName>
    </submittedName>
</protein>
<keyword evidence="7" id="KW-0547">Nucleotide-binding</keyword>
<proteinExistence type="inferred from homology"/>
<keyword evidence="6" id="KW-0479">Metal-binding</keyword>
<evidence type="ECO:0000256" key="9">
    <source>
        <dbReference type="ARBA" id="ARBA00022842"/>
    </source>
</evidence>
<dbReference type="GO" id="GO:0009117">
    <property type="term" value="P:nucleotide metabolic process"/>
    <property type="evidence" value="ECO:0007669"/>
    <property type="project" value="UniProtKB-KW"/>
</dbReference>
<keyword evidence="9" id="KW-0460">Magnesium</keyword>
<dbReference type="KEGG" id="ipu:128634454"/>
<dbReference type="GO" id="GO:0000287">
    <property type="term" value="F:magnesium ion binding"/>
    <property type="evidence" value="ECO:0007669"/>
    <property type="project" value="InterPro"/>
</dbReference>
<evidence type="ECO:0000256" key="5">
    <source>
        <dbReference type="ARBA" id="ARBA00022490"/>
    </source>
</evidence>
<reference evidence="15 16" key="2">
    <citation type="submission" date="2025-04" db="UniProtKB">
        <authorList>
            <consortium name="RefSeq"/>
        </authorList>
    </citation>
    <scope>IDENTIFICATION</scope>
    <source>
        <tissue evidence="15 16">Blood</tissue>
    </source>
</reference>
<evidence type="ECO:0000256" key="3">
    <source>
        <dbReference type="ARBA" id="ARBA00008389"/>
    </source>
</evidence>
<evidence type="ECO:0000256" key="8">
    <source>
        <dbReference type="ARBA" id="ARBA00022801"/>
    </source>
</evidence>
<gene>
    <name evidence="15" type="primary">LOC108261693</name>
    <name evidence="16" type="synonym">LOC128634454</name>
</gene>
<keyword evidence="10" id="KW-0546">Nucleotide metabolism</keyword>
<evidence type="ECO:0000313" key="14">
    <source>
        <dbReference type="Proteomes" id="UP000221080"/>
    </source>
</evidence>
<evidence type="ECO:0000256" key="1">
    <source>
        <dbReference type="ARBA" id="ARBA00000815"/>
    </source>
</evidence>
<dbReference type="GeneID" id="108261693"/>
<dbReference type="PANTHER" id="PTHR13045:SF15">
    <property type="entry name" value="7-METHYLGUANOSINE PHOSPHATE-SPECIFIC 5'-NUCLEOTIDASE"/>
    <property type="match status" value="1"/>
</dbReference>
<dbReference type="RefSeq" id="XP_017317994.1">
    <property type="nucleotide sequence ID" value="XM_017462505.3"/>
</dbReference>
<evidence type="ECO:0000256" key="6">
    <source>
        <dbReference type="ARBA" id="ARBA00022723"/>
    </source>
</evidence>